<comment type="subcellular location">
    <subcellularLocation>
        <location evidence="1">Cytoplasm</location>
        <location evidence="1">Cytoskeleton</location>
    </subcellularLocation>
</comment>
<dbReference type="PANTHER" id="PTHR13072:SF0">
    <property type="entry name" value="DYNACTIN SUBUNIT 6"/>
    <property type="match status" value="1"/>
</dbReference>
<dbReference type="GO" id="GO:0007052">
    <property type="term" value="P:mitotic spindle organization"/>
    <property type="evidence" value="ECO:0007669"/>
    <property type="project" value="TreeGrafter"/>
</dbReference>
<dbReference type="HOGENOM" id="CLU_085418_2_1_1"/>
<evidence type="ECO:0000256" key="5">
    <source>
        <dbReference type="ARBA" id="ARBA00023212"/>
    </source>
</evidence>
<evidence type="ECO:0000256" key="1">
    <source>
        <dbReference type="ARBA" id="ARBA00004245"/>
    </source>
</evidence>
<keyword evidence="4" id="KW-0963">Cytoplasm</keyword>
<keyword evidence="5" id="KW-0206">Cytoskeleton</keyword>
<feature type="region of interest" description="Disordered" evidence="7">
    <location>
        <begin position="1"/>
        <end position="26"/>
    </location>
</feature>
<dbReference type="InterPro" id="IPR011004">
    <property type="entry name" value="Trimer_LpxA-like_sf"/>
</dbReference>
<dbReference type="InterPro" id="IPR027777">
    <property type="entry name" value="DCTN6"/>
</dbReference>
<gene>
    <name evidence="8" type="ORF">BAUCODRAFT_405274</name>
</gene>
<dbReference type="STRING" id="717646.M2N1M1"/>
<organism evidence="8 9">
    <name type="scientific">Baudoinia panamericana (strain UAMH 10762)</name>
    <name type="common">Angels' share fungus</name>
    <name type="synonym">Baudoinia compniacensis (strain UAMH 10762)</name>
    <dbReference type="NCBI Taxonomy" id="717646"/>
    <lineage>
        <taxon>Eukaryota</taxon>
        <taxon>Fungi</taxon>
        <taxon>Dikarya</taxon>
        <taxon>Ascomycota</taxon>
        <taxon>Pezizomycotina</taxon>
        <taxon>Dothideomycetes</taxon>
        <taxon>Dothideomycetidae</taxon>
        <taxon>Mycosphaerellales</taxon>
        <taxon>Teratosphaeriaceae</taxon>
        <taxon>Baudoinia</taxon>
    </lineage>
</organism>
<dbReference type="RefSeq" id="XP_007674752.1">
    <property type="nucleotide sequence ID" value="XM_007676562.1"/>
</dbReference>
<dbReference type="SUPFAM" id="SSF51161">
    <property type="entry name" value="Trimeric LpxA-like enzymes"/>
    <property type="match status" value="1"/>
</dbReference>
<evidence type="ECO:0000256" key="2">
    <source>
        <dbReference type="ARBA" id="ARBA00007719"/>
    </source>
</evidence>
<dbReference type="KEGG" id="bcom:BAUCODRAFT_405274"/>
<evidence type="ECO:0000256" key="4">
    <source>
        <dbReference type="ARBA" id="ARBA00022490"/>
    </source>
</evidence>
<comment type="function">
    <text evidence="6">Part of the dynactin complex that activates the molecular motor dynein for ultra-processive transport along microtubules.</text>
</comment>
<dbReference type="EMBL" id="KB445553">
    <property type="protein sequence ID" value="EMC97828.1"/>
    <property type="molecule type" value="Genomic_DNA"/>
</dbReference>
<dbReference type="GeneID" id="19113993"/>
<dbReference type="eggNOG" id="ENOG502S7GK">
    <property type="taxonomic scope" value="Eukaryota"/>
</dbReference>
<evidence type="ECO:0000313" key="8">
    <source>
        <dbReference type="EMBL" id="EMC97828.1"/>
    </source>
</evidence>
<comment type="similarity">
    <text evidence="2">Belongs to the dynactin subunits 5/6 family. Dynactin subunit 6 subfamily.</text>
</comment>
<name>M2N1M1_BAUPA</name>
<dbReference type="Proteomes" id="UP000011761">
    <property type="component" value="Unassembled WGS sequence"/>
</dbReference>
<protein>
    <recommendedName>
        <fullName evidence="3">Dynactin subunit 6</fullName>
    </recommendedName>
</protein>
<evidence type="ECO:0000256" key="3">
    <source>
        <dbReference type="ARBA" id="ARBA00016573"/>
    </source>
</evidence>
<evidence type="ECO:0000256" key="7">
    <source>
        <dbReference type="SAM" id="MobiDB-lite"/>
    </source>
</evidence>
<proteinExistence type="inferred from homology"/>
<reference evidence="8 9" key="1">
    <citation type="journal article" date="2012" name="PLoS Pathog.">
        <title>Diverse lifestyles and strategies of plant pathogenesis encoded in the genomes of eighteen Dothideomycetes fungi.</title>
        <authorList>
            <person name="Ohm R.A."/>
            <person name="Feau N."/>
            <person name="Henrissat B."/>
            <person name="Schoch C.L."/>
            <person name="Horwitz B.A."/>
            <person name="Barry K.W."/>
            <person name="Condon B.J."/>
            <person name="Copeland A.C."/>
            <person name="Dhillon B."/>
            <person name="Glaser F."/>
            <person name="Hesse C.N."/>
            <person name="Kosti I."/>
            <person name="LaButti K."/>
            <person name="Lindquist E.A."/>
            <person name="Lucas S."/>
            <person name="Salamov A.A."/>
            <person name="Bradshaw R.E."/>
            <person name="Ciuffetti L."/>
            <person name="Hamelin R.C."/>
            <person name="Kema G.H.J."/>
            <person name="Lawrence C."/>
            <person name="Scott J.A."/>
            <person name="Spatafora J.W."/>
            <person name="Turgeon B.G."/>
            <person name="de Wit P.J.G.M."/>
            <person name="Zhong S."/>
            <person name="Goodwin S.B."/>
            <person name="Grigoriev I.V."/>
        </authorList>
    </citation>
    <scope>NUCLEOTIDE SEQUENCE [LARGE SCALE GENOMIC DNA]</scope>
    <source>
        <strain evidence="8 9">UAMH 10762</strain>
    </source>
</reference>
<dbReference type="OMA" id="ITMQAET"/>
<dbReference type="Gene3D" id="2.160.10.10">
    <property type="entry name" value="Hexapeptide repeat proteins"/>
    <property type="match status" value="1"/>
</dbReference>
<keyword evidence="9" id="KW-1185">Reference proteome</keyword>
<accession>M2N1M1</accession>
<dbReference type="PANTHER" id="PTHR13072">
    <property type="entry name" value="DYNACTIN 6"/>
    <property type="match status" value="1"/>
</dbReference>
<evidence type="ECO:0000256" key="6">
    <source>
        <dbReference type="ARBA" id="ARBA00034687"/>
    </source>
</evidence>
<evidence type="ECO:0000313" key="9">
    <source>
        <dbReference type="Proteomes" id="UP000011761"/>
    </source>
</evidence>
<sequence>MTSKPSPAPTTREKRTPAEQPPVAKPPCDIHASAIIAEKAQITGTHPVEIAEDVVVHPYAKIRAENGSVSIGKGSMIWERAVVGCAEGSYACSVEIGMDVSIETGAIIEGAAIGDGTIVDVNAVVERGAVVGKWCRVAALERVKAGEKLEDFTVVFGDGRRRTDETIRNHEDVREARRDAQVKTVAVMRGLVADAKGKWL</sequence>
<dbReference type="GO" id="GO:0005869">
    <property type="term" value="C:dynactin complex"/>
    <property type="evidence" value="ECO:0007669"/>
    <property type="project" value="InterPro"/>
</dbReference>
<dbReference type="GO" id="GO:0070840">
    <property type="term" value="F:dynein complex binding"/>
    <property type="evidence" value="ECO:0007669"/>
    <property type="project" value="TreeGrafter"/>
</dbReference>
<dbReference type="OrthoDB" id="2355at2759"/>
<dbReference type="AlphaFoldDB" id="M2N1M1"/>